<evidence type="ECO:0000256" key="1">
    <source>
        <dbReference type="SAM" id="MobiDB-lite"/>
    </source>
</evidence>
<proteinExistence type="predicted"/>
<feature type="compositionally biased region" description="Basic and acidic residues" evidence="1">
    <location>
        <begin position="273"/>
        <end position="284"/>
    </location>
</feature>
<keyword evidence="2" id="KW-1133">Transmembrane helix</keyword>
<gene>
    <name evidence="4" type="ORF">GBK04_22540</name>
</gene>
<accession>A0A7C9FRE4</accession>
<feature type="transmembrane region" description="Helical" evidence="2">
    <location>
        <begin position="413"/>
        <end position="432"/>
    </location>
</feature>
<organism evidence="4 5">
    <name type="scientific">Salmonirosea aquatica</name>
    <dbReference type="NCBI Taxonomy" id="2654236"/>
    <lineage>
        <taxon>Bacteria</taxon>
        <taxon>Pseudomonadati</taxon>
        <taxon>Bacteroidota</taxon>
        <taxon>Cytophagia</taxon>
        <taxon>Cytophagales</taxon>
        <taxon>Spirosomataceae</taxon>
        <taxon>Salmonirosea</taxon>
    </lineage>
</organism>
<dbReference type="EMBL" id="WHLY01000002">
    <property type="protein sequence ID" value="MPR36049.1"/>
    <property type="molecule type" value="Genomic_DNA"/>
</dbReference>
<feature type="compositionally biased region" description="Polar residues" evidence="1">
    <location>
        <begin position="201"/>
        <end position="213"/>
    </location>
</feature>
<feature type="chain" id="PRO_5029021349" evidence="3">
    <location>
        <begin position="20"/>
        <end position="471"/>
    </location>
</feature>
<comment type="caution">
    <text evidence="4">The sequence shown here is derived from an EMBL/GenBank/DDBJ whole genome shotgun (WGS) entry which is preliminary data.</text>
</comment>
<evidence type="ECO:0000256" key="2">
    <source>
        <dbReference type="SAM" id="Phobius"/>
    </source>
</evidence>
<feature type="compositionally biased region" description="Basic and acidic residues" evidence="1">
    <location>
        <begin position="297"/>
        <end position="311"/>
    </location>
</feature>
<keyword evidence="2" id="KW-0812">Transmembrane</keyword>
<reference evidence="4 5" key="1">
    <citation type="submission" date="2019-10" db="EMBL/GenBank/DDBJ databases">
        <title>Draft Genome Sequence of Cytophagaceae sp. SJW1-29.</title>
        <authorList>
            <person name="Choi A."/>
        </authorList>
    </citation>
    <scope>NUCLEOTIDE SEQUENCE [LARGE SCALE GENOMIC DNA]</scope>
    <source>
        <strain evidence="4 5">SJW1-29</strain>
    </source>
</reference>
<evidence type="ECO:0000313" key="4">
    <source>
        <dbReference type="EMBL" id="MPR36049.1"/>
    </source>
</evidence>
<feature type="signal peptide" evidence="3">
    <location>
        <begin position="1"/>
        <end position="19"/>
    </location>
</feature>
<keyword evidence="5" id="KW-1185">Reference proteome</keyword>
<evidence type="ECO:0000313" key="5">
    <source>
        <dbReference type="Proteomes" id="UP000479293"/>
    </source>
</evidence>
<keyword evidence="2" id="KW-0472">Membrane</keyword>
<protein>
    <submittedName>
        <fullName evidence="4">Uncharacterized protein</fullName>
    </submittedName>
</protein>
<dbReference type="RefSeq" id="WP_152763618.1">
    <property type="nucleotide sequence ID" value="NZ_WHLY01000002.1"/>
</dbReference>
<feature type="region of interest" description="Disordered" evidence="1">
    <location>
        <begin position="201"/>
        <end position="315"/>
    </location>
</feature>
<dbReference type="Proteomes" id="UP000479293">
    <property type="component" value="Unassembled WGS sequence"/>
</dbReference>
<evidence type="ECO:0000256" key="3">
    <source>
        <dbReference type="SAM" id="SignalP"/>
    </source>
</evidence>
<feature type="compositionally biased region" description="Low complexity" evidence="1">
    <location>
        <begin position="285"/>
        <end position="296"/>
    </location>
</feature>
<dbReference type="AlphaFoldDB" id="A0A7C9FRE4"/>
<name>A0A7C9FRE4_9BACT</name>
<keyword evidence="3" id="KW-0732">Signal</keyword>
<sequence length="471" mass="52035">MRYLYSLLFGFFSFCPALAQDATKLSPDDIIEIKAEARKVIETHLNDLLNSVTSSEVGQQGRRLIIVNSFIPGENQIFSTNAIIEDDTSPEYTTSGKGYTDLKVQTYLEKLDLFYTKSAEYSIKISEVNVTEVKQGKELPYVQVHFRSHFTNTHRNKPTLRYSPVLRTAEMTAEKIDNQWKVLITGIRYYKEAPSQVTVAQAPSQPIQTQTPPATKPVVELATAQQNKPTEIKPQPNAGQTQASSPAKPVEEPATAQQTKPNETHPRSVTVIPEREVPSTKKPEPVAAEPKPAVTKAPEKTETRKTPEKPVEVAPQKPDAALAALQKKATQYKRRAVLIRSVAGLALVGAAATFLMVNTDYSDYKTGIESSNAEFQAWWDELDTQGIPNGQNFGDIDNYKIQPKSIIEYGSPTIYLVGAGVVAAGVLWAIGGGSSRKARDLRNQLKQKKLSLSPQISGPQRYAGLKVRYSF</sequence>